<dbReference type="GO" id="GO:0000976">
    <property type="term" value="F:transcription cis-regulatory region binding"/>
    <property type="evidence" value="ECO:0007669"/>
    <property type="project" value="UniProtKB-ARBA"/>
</dbReference>
<keyword evidence="2" id="KW-0936">Ethylene signaling pathway</keyword>
<name>A0AAV1DND1_OLDCO</name>
<evidence type="ECO:0000256" key="9">
    <source>
        <dbReference type="ARBA" id="ARBA00024343"/>
    </source>
</evidence>
<dbReference type="Gene3D" id="3.30.730.10">
    <property type="entry name" value="AP2/ERF domain"/>
    <property type="match status" value="1"/>
</dbReference>
<dbReference type="EMBL" id="OX459123">
    <property type="protein sequence ID" value="CAI9109403.1"/>
    <property type="molecule type" value="Genomic_DNA"/>
</dbReference>
<dbReference type="GO" id="GO:0003700">
    <property type="term" value="F:DNA-binding transcription factor activity"/>
    <property type="evidence" value="ECO:0007669"/>
    <property type="project" value="InterPro"/>
</dbReference>
<dbReference type="InterPro" id="IPR001471">
    <property type="entry name" value="AP2/ERF_dom"/>
</dbReference>
<proteinExistence type="inferred from homology"/>
<dbReference type="InterPro" id="IPR051758">
    <property type="entry name" value="ERF/AP2-like"/>
</dbReference>
<evidence type="ECO:0000256" key="8">
    <source>
        <dbReference type="ARBA" id="ARBA00023242"/>
    </source>
</evidence>
<evidence type="ECO:0000256" key="3">
    <source>
        <dbReference type="ARBA" id="ARBA00022821"/>
    </source>
</evidence>
<dbReference type="PROSITE" id="PS51032">
    <property type="entry name" value="AP2_ERF"/>
    <property type="match status" value="1"/>
</dbReference>
<feature type="compositionally biased region" description="Low complexity" evidence="10">
    <location>
        <begin position="331"/>
        <end position="360"/>
    </location>
</feature>
<dbReference type="InterPro" id="IPR016177">
    <property type="entry name" value="DNA-bd_dom_sf"/>
</dbReference>
<dbReference type="GO" id="GO:0005634">
    <property type="term" value="C:nucleus"/>
    <property type="evidence" value="ECO:0007669"/>
    <property type="project" value="UniProtKB-SubCell"/>
</dbReference>
<keyword evidence="6" id="KW-0010">Activator</keyword>
<dbReference type="PANTHER" id="PTHR31657:SF73">
    <property type="entry name" value="OS02G0752800 PROTEIN"/>
    <property type="match status" value="1"/>
</dbReference>
<protein>
    <submittedName>
        <fullName evidence="12">OLC1v1009219C1</fullName>
    </submittedName>
</protein>
<feature type="compositionally biased region" description="Polar residues" evidence="10">
    <location>
        <begin position="280"/>
        <end position="299"/>
    </location>
</feature>
<dbReference type="InterPro" id="IPR036955">
    <property type="entry name" value="AP2/ERF_dom_sf"/>
</dbReference>
<dbReference type="AlphaFoldDB" id="A0AAV1DND1"/>
<keyword evidence="5" id="KW-0238">DNA-binding</keyword>
<comment type="subcellular location">
    <subcellularLocation>
        <location evidence="1">Nucleus</location>
    </subcellularLocation>
</comment>
<keyword evidence="4" id="KW-0805">Transcription regulation</keyword>
<dbReference type="Pfam" id="PF00847">
    <property type="entry name" value="AP2"/>
    <property type="match status" value="1"/>
</dbReference>
<dbReference type="SUPFAM" id="SSF54171">
    <property type="entry name" value="DNA-binding domain"/>
    <property type="match status" value="1"/>
</dbReference>
<evidence type="ECO:0000256" key="7">
    <source>
        <dbReference type="ARBA" id="ARBA00023163"/>
    </source>
</evidence>
<gene>
    <name evidence="12" type="ORF">OLC1_LOCUS17314</name>
</gene>
<feature type="domain" description="AP2/ERF" evidence="11">
    <location>
        <begin position="190"/>
        <end position="247"/>
    </location>
</feature>
<keyword evidence="7" id="KW-0804">Transcription</keyword>
<dbReference type="Proteomes" id="UP001161247">
    <property type="component" value="Chromosome 6"/>
</dbReference>
<evidence type="ECO:0000256" key="4">
    <source>
        <dbReference type="ARBA" id="ARBA00023015"/>
    </source>
</evidence>
<comment type="similarity">
    <text evidence="9">Belongs to the AP2/ERF transcription factor family. ERF subfamily.</text>
</comment>
<keyword evidence="3" id="KW-0611">Plant defense</keyword>
<dbReference type="SMART" id="SM00380">
    <property type="entry name" value="AP2"/>
    <property type="match status" value="1"/>
</dbReference>
<evidence type="ECO:0000256" key="5">
    <source>
        <dbReference type="ARBA" id="ARBA00023125"/>
    </source>
</evidence>
<evidence type="ECO:0000256" key="10">
    <source>
        <dbReference type="SAM" id="MobiDB-lite"/>
    </source>
</evidence>
<sequence>MAAAIEMYNCNSSSVFSTDPLREELMKALVPFIKDASFPSSPSSSSSPPSTSYSFSSPSSSSSFPFDSSSFSSSAEANFYTNFCSIPSATPLFSQGLSSFVDPMGYEQTGSIGLNLLNPAQILQIQAQIQAQQQQQKQYFASLSNSTAPSSYLQRYGQFQHQKQSPLSSFLGPKSIPMKHMGPPLKPTKLYRGVRQRHWGKWVAEIRLPKNRTRLWLGTFDTAEEAALAYDKAAYKLRGEYARLNFPNLRHQLSQDFGDCKPLHSSVDAKLEAICQSLKQGNSGQSKTGVSTPAKQTKGTIAKKENETFDDSLNHGELCSVYPGNEDIKVESLSSSSSSSSSPSRSEETTTTSSGLEMSSPESENNTILHFPEPTFDEMENFMLQKYPSVEIDWASLYSSM</sequence>
<dbReference type="PANTHER" id="PTHR31657">
    <property type="entry name" value="ETHYLENE-RESPONSIVE TRANSCRIPTION FACTOR ERF061"/>
    <property type="match status" value="1"/>
</dbReference>
<dbReference type="GO" id="GO:0006952">
    <property type="term" value="P:defense response"/>
    <property type="evidence" value="ECO:0007669"/>
    <property type="project" value="UniProtKB-KW"/>
</dbReference>
<feature type="region of interest" description="Disordered" evidence="10">
    <location>
        <begin position="280"/>
        <end position="307"/>
    </location>
</feature>
<evidence type="ECO:0000256" key="2">
    <source>
        <dbReference type="ARBA" id="ARBA00022745"/>
    </source>
</evidence>
<evidence type="ECO:0000259" key="11">
    <source>
        <dbReference type="PROSITE" id="PS51032"/>
    </source>
</evidence>
<evidence type="ECO:0000256" key="6">
    <source>
        <dbReference type="ARBA" id="ARBA00023159"/>
    </source>
</evidence>
<dbReference type="GO" id="GO:0009873">
    <property type="term" value="P:ethylene-activated signaling pathway"/>
    <property type="evidence" value="ECO:0007669"/>
    <property type="project" value="UniProtKB-KW"/>
</dbReference>
<feature type="region of interest" description="Disordered" evidence="10">
    <location>
        <begin position="330"/>
        <end position="369"/>
    </location>
</feature>
<evidence type="ECO:0000256" key="1">
    <source>
        <dbReference type="ARBA" id="ARBA00004123"/>
    </source>
</evidence>
<dbReference type="CDD" id="cd00018">
    <property type="entry name" value="AP2"/>
    <property type="match status" value="1"/>
</dbReference>
<evidence type="ECO:0000313" key="13">
    <source>
        <dbReference type="Proteomes" id="UP001161247"/>
    </source>
</evidence>
<keyword evidence="13" id="KW-1185">Reference proteome</keyword>
<dbReference type="PRINTS" id="PR00367">
    <property type="entry name" value="ETHRSPELEMNT"/>
</dbReference>
<organism evidence="12 13">
    <name type="scientific">Oldenlandia corymbosa var. corymbosa</name>
    <dbReference type="NCBI Taxonomy" id="529605"/>
    <lineage>
        <taxon>Eukaryota</taxon>
        <taxon>Viridiplantae</taxon>
        <taxon>Streptophyta</taxon>
        <taxon>Embryophyta</taxon>
        <taxon>Tracheophyta</taxon>
        <taxon>Spermatophyta</taxon>
        <taxon>Magnoliopsida</taxon>
        <taxon>eudicotyledons</taxon>
        <taxon>Gunneridae</taxon>
        <taxon>Pentapetalae</taxon>
        <taxon>asterids</taxon>
        <taxon>lamiids</taxon>
        <taxon>Gentianales</taxon>
        <taxon>Rubiaceae</taxon>
        <taxon>Rubioideae</taxon>
        <taxon>Spermacoceae</taxon>
        <taxon>Hedyotis-Oldenlandia complex</taxon>
        <taxon>Oldenlandia</taxon>
    </lineage>
</organism>
<reference evidence="12" key="1">
    <citation type="submission" date="2023-03" db="EMBL/GenBank/DDBJ databases">
        <authorList>
            <person name="Julca I."/>
        </authorList>
    </citation>
    <scope>NUCLEOTIDE SEQUENCE</scope>
</reference>
<dbReference type="FunFam" id="3.30.730.10:FF:000001">
    <property type="entry name" value="Ethylene-responsive transcription factor 2"/>
    <property type="match status" value="1"/>
</dbReference>
<keyword evidence="8" id="KW-0539">Nucleus</keyword>
<evidence type="ECO:0000313" key="12">
    <source>
        <dbReference type="EMBL" id="CAI9109403.1"/>
    </source>
</evidence>
<accession>A0AAV1DND1</accession>